<name>A0A1G6TQU9_9BACI</name>
<dbReference type="EMBL" id="FMZB01000009">
    <property type="protein sequence ID" value="SDD31274.1"/>
    <property type="molecule type" value="Genomic_DNA"/>
</dbReference>
<reference evidence="2" key="1">
    <citation type="submission" date="2016-10" db="EMBL/GenBank/DDBJ databases">
        <authorList>
            <person name="Varghese N."/>
            <person name="Submissions S."/>
        </authorList>
    </citation>
    <scope>NUCLEOTIDE SEQUENCE [LARGE SCALE GENOMIC DNA]</scope>
    <source>
        <strain evidence="2">DSM 21620</strain>
    </source>
</reference>
<keyword evidence="2" id="KW-1185">Reference proteome</keyword>
<dbReference type="OrthoDB" id="9938020at2"/>
<evidence type="ECO:0000313" key="2">
    <source>
        <dbReference type="Proteomes" id="UP000198666"/>
    </source>
</evidence>
<proteinExistence type="predicted"/>
<dbReference type="AlphaFoldDB" id="A0A1G6TQU9"/>
<evidence type="ECO:0000313" key="1">
    <source>
        <dbReference type="EMBL" id="SDD31274.1"/>
    </source>
</evidence>
<sequence length="74" mass="8597">MKYSIQLWIFISAGLLIAGIFSSSFLMTGLALISALQAQRVFGKTYNSSYFNYKEIIKRRKERLEKLQKKTVEE</sequence>
<organism evidence="1 2">
    <name type="scientific">Terribacillus halophilus</name>
    <dbReference type="NCBI Taxonomy" id="361279"/>
    <lineage>
        <taxon>Bacteria</taxon>
        <taxon>Bacillati</taxon>
        <taxon>Bacillota</taxon>
        <taxon>Bacilli</taxon>
        <taxon>Bacillales</taxon>
        <taxon>Bacillaceae</taxon>
        <taxon>Terribacillus</taxon>
    </lineage>
</organism>
<accession>A0A1G6TQU9</accession>
<protein>
    <submittedName>
        <fullName evidence="1">Uncharacterized protein</fullName>
    </submittedName>
</protein>
<dbReference type="STRING" id="361279.SAMN05421663_10912"/>
<gene>
    <name evidence="1" type="ORF">SAMN05421663_10912</name>
</gene>
<dbReference type="RefSeq" id="WP_093728017.1">
    <property type="nucleotide sequence ID" value="NZ_FMZB01000009.1"/>
</dbReference>
<dbReference type="Proteomes" id="UP000198666">
    <property type="component" value="Unassembled WGS sequence"/>
</dbReference>